<gene>
    <name evidence="8 10" type="primary">nrdR</name>
    <name evidence="10" type="ORF">EQU24_05170</name>
</gene>
<evidence type="ECO:0000256" key="8">
    <source>
        <dbReference type="HAMAP-Rule" id="MF_00440"/>
    </source>
</evidence>
<feature type="zinc finger region" evidence="8">
    <location>
        <begin position="3"/>
        <end position="34"/>
    </location>
</feature>
<evidence type="ECO:0000256" key="3">
    <source>
        <dbReference type="ARBA" id="ARBA00022771"/>
    </source>
</evidence>
<evidence type="ECO:0000256" key="5">
    <source>
        <dbReference type="ARBA" id="ARBA00023015"/>
    </source>
</evidence>
<dbReference type="GO" id="GO:0005524">
    <property type="term" value="F:ATP binding"/>
    <property type="evidence" value="ECO:0007669"/>
    <property type="project" value="UniProtKB-UniRule"/>
</dbReference>
<evidence type="ECO:0000256" key="2">
    <source>
        <dbReference type="ARBA" id="ARBA00022741"/>
    </source>
</evidence>
<dbReference type="Pfam" id="PF22811">
    <property type="entry name" value="Zn_ribbon_NrdR"/>
    <property type="match status" value="1"/>
</dbReference>
<dbReference type="InterPro" id="IPR003796">
    <property type="entry name" value="RNR_NrdR-like"/>
</dbReference>
<name>A0A4P9UQ46_METBY</name>
<dbReference type="Pfam" id="PF03477">
    <property type="entry name" value="ATP-cone"/>
    <property type="match status" value="1"/>
</dbReference>
<keyword evidence="2 8" id="KW-0547">Nucleotide-binding</keyword>
<dbReference type="InterPro" id="IPR005144">
    <property type="entry name" value="ATP-cone_dom"/>
</dbReference>
<protein>
    <recommendedName>
        <fullName evidence="8">Transcriptional repressor NrdR</fullName>
    </recommendedName>
</protein>
<keyword evidence="6 8" id="KW-0238">DNA-binding</keyword>
<dbReference type="PANTHER" id="PTHR30455">
    <property type="entry name" value="TRANSCRIPTIONAL REPRESSOR NRDR"/>
    <property type="match status" value="1"/>
</dbReference>
<dbReference type="PANTHER" id="PTHR30455:SF2">
    <property type="entry name" value="TRANSCRIPTIONAL REPRESSOR NRDR"/>
    <property type="match status" value="1"/>
</dbReference>
<evidence type="ECO:0000313" key="11">
    <source>
        <dbReference type="Proteomes" id="UP000305881"/>
    </source>
</evidence>
<comment type="cofactor">
    <cofactor evidence="8">
        <name>Zn(2+)</name>
        <dbReference type="ChEBI" id="CHEBI:29105"/>
    </cofactor>
    <text evidence="8">Binds 1 zinc ion.</text>
</comment>
<keyword evidence="8" id="KW-0862">Zinc</keyword>
<dbReference type="NCBIfam" id="TIGR00244">
    <property type="entry name" value="transcriptional regulator NrdR"/>
    <property type="match status" value="1"/>
</dbReference>
<feature type="domain" description="ATP-cone" evidence="9">
    <location>
        <begin position="49"/>
        <end position="139"/>
    </location>
</feature>
<evidence type="ECO:0000256" key="4">
    <source>
        <dbReference type="ARBA" id="ARBA00022840"/>
    </source>
</evidence>
<dbReference type="Proteomes" id="UP000305881">
    <property type="component" value="Chromosome"/>
</dbReference>
<accession>A0A4P9UQ46</accession>
<evidence type="ECO:0000259" key="9">
    <source>
        <dbReference type="PROSITE" id="PS51161"/>
    </source>
</evidence>
<comment type="similarity">
    <text evidence="8">Belongs to the NrdR family.</text>
</comment>
<dbReference type="RefSeq" id="WP_017840514.1">
    <property type="nucleotide sequence ID" value="NZ_CP035467.1"/>
</dbReference>
<dbReference type="InterPro" id="IPR055173">
    <property type="entry name" value="NrdR-like_N"/>
</dbReference>
<dbReference type="HAMAP" id="MF_00440">
    <property type="entry name" value="NrdR"/>
    <property type="match status" value="1"/>
</dbReference>
<keyword evidence="11" id="KW-1185">Reference proteome</keyword>
<dbReference type="OrthoDB" id="9807461at2"/>
<keyword evidence="4 8" id="KW-0067">ATP-binding</keyword>
<keyword evidence="7 8" id="KW-0804">Transcription</keyword>
<evidence type="ECO:0000256" key="7">
    <source>
        <dbReference type="ARBA" id="ARBA00023163"/>
    </source>
</evidence>
<evidence type="ECO:0000256" key="6">
    <source>
        <dbReference type="ARBA" id="ARBA00023125"/>
    </source>
</evidence>
<evidence type="ECO:0000313" key="10">
    <source>
        <dbReference type="EMBL" id="QCW81706.1"/>
    </source>
</evidence>
<dbReference type="GO" id="GO:0008270">
    <property type="term" value="F:zinc ion binding"/>
    <property type="evidence" value="ECO:0007669"/>
    <property type="project" value="UniProtKB-UniRule"/>
</dbReference>
<dbReference type="AlphaFoldDB" id="A0A4P9UQ46"/>
<sequence length="150" mass="17395">MRCPFCAAQDTRVIDSRLANEGDQVRRRRECTVCKERFTTFEQAELSLPRVIKRGGARAPFDEQKLRAGMLRALEKRPVDSDAIEQAISRIIKELSTKGEREIKAQELGEKVMKELSMLDHVAYVRFASVYRSFEDVSEFTDMIEHLKRQ</sequence>
<dbReference type="GO" id="GO:0045892">
    <property type="term" value="P:negative regulation of DNA-templated transcription"/>
    <property type="evidence" value="ECO:0007669"/>
    <property type="project" value="UniProtKB-UniRule"/>
</dbReference>
<organism evidence="10 11">
    <name type="scientific">Methylotuvimicrobium buryatense</name>
    <name type="common">Methylomicrobium buryatense</name>
    <dbReference type="NCBI Taxonomy" id="95641"/>
    <lineage>
        <taxon>Bacteria</taxon>
        <taxon>Pseudomonadati</taxon>
        <taxon>Pseudomonadota</taxon>
        <taxon>Gammaproteobacteria</taxon>
        <taxon>Methylococcales</taxon>
        <taxon>Methylococcaceae</taxon>
        <taxon>Methylotuvimicrobium</taxon>
    </lineage>
</organism>
<dbReference type="PROSITE" id="PS51161">
    <property type="entry name" value="ATP_CONE"/>
    <property type="match status" value="1"/>
</dbReference>
<keyword evidence="8" id="KW-0479">Metal-binding</keyword>
<dbReference type="GO" id="GO:0003677">
    <property type="term" value="F:DNA binding"/>
    <property type="evidence" value="ECO:0007669"/>
    <property type="project" value="UniProtKB-KW"/>
</dbReference>
<keyword evidence="1 8" id="KW-0678">Repressor</keyword>
<dbReference type="EMBL" id="CP035467">
    <property type="protein sequence ID" value="QCW81706.1"/>
    <property type="molecule type" value="Genomic_DNA"/>
</dbReference>
<comment type="function">
    <text evidence="8">Negatively regulates transcription of bacterial ribonucleotide reductase nrd genes and operons by binding to NrdR-boxes.</text>
</comment>
<dbReference type="STRING" id="675511.GCA_000341735_01977"/>
<keyword evidence="3 8" id="KW-0863">Zinc-finger</keyword>
<reference evidence="11" key="1">
    <citation type="journal article" date="2019" name="J. Bacteriol.">
        <title>A Mutagenic Screen Identifies a TonB-Dependent Receptor Required for the Lanthanide Metal Switch in the Type I Methanotroph 'Methylotuvimicrobium buryatense' 5GB1C.</title>
        <authorList>
            <person name="Groom J.D."/>
            <person name="Ford S.M."/>
            <person name="Pesesky M.W."/>
            <person name="Lidstrom M.E."/>
        </authorList>
    </citation>
    <scope>NUCLEOTIDE SEQUENCE [LARGE SCALE GENOMIC DNA]</scope>
    <source>
        <strain evidence="11">5GB1C</strain>
    </source>
</reference>
<evidence type="ECO:0000256" key="1">
    <source>
        <dbReference type="ARBA" id="ARBA00022491"/>
    </source>
</evidence>
<keyword evidence="5 8" id="KW-0805">Transcription regulation</keyword>
<proteinExistence type="inferred from homology"/>
<dbReference type="KEGG" id="mbur:EQU24_05170"/>